<keyword evidence="3" id="KW-1185">Reference proteome</keyword>
<reference evidence="2 3" key="1">
    <citation type="submission" date="2016-11" db="EMBL/GenBank/DDBJ databases">
        <authorList>
            <person name="Jaros S."/>
            <person name="Januszkiewicz K."/>
            <person name="Wedrychowicz H."/>
        </authorList>
    </citation>
    <scope>NUCLEOTIDE SEQUENCE [LARGE SCALE GENOMIC DNA]</scope>
    <source>
        <strain evidence="2 3">DSM 14809</strain>
    </source>
</reference>
<dbReference type="OrthoDB" id="1706490at2"/>
<proteinExistence type="predicted"/>
<feature type="transmembrane region" description="Helical" evidence="1">
    <location>
        <begin position="329"/>
        <end position="351"/>
    </location>
</feature>
<keyword evidence="1" id="KW-0812">Transmembrane</keyword>
<feature type="transmembrane region" description="Helical" evidence="1">
    <location>
        <begin position="148"/>
        <end position="168"/>
    </location>
</feature>
<feature type="transmembrane region" description="Helical" evidence="1">
    <location>
        <begin position="21"/>
        <end position="41"/>
    </location>
</feature>
<dbReference type="Proteomes" id="UP000184185">
    <property type="component" value="Unassembled WGS sequence"/>
</dbReference>
<keyword evidence="1" id="KW-0472">Membrane</keyword>
<gene>
    <name evidence="2" type="ORF">SAMN02745725_01894</name>
</gene>
<evidence type="ECO:0000313" key="2">
    <source>
        <dbReference type="EMBL" id="SHJ15633.1"/>
    </source>
</evidence>
<evidence type="ECO:0000256" key="1">
    <source>
        <dbReference type="SAM" id="Phobius"/>
    </source>
</evidence>
<feature type="transmembrane region" description="Helical" evidence="1">
    <location>
        <begin position="69"/>
        <end position="91"/>
    </location>
</feature>
<evidence type="ECO:0000313" key="3">
    <source>
        <dbReference type="Proteomes" id="UP000184185"/>
    </source>
</evidence>
<feature type="transmembrane region" description="Helical" evidence="1">
    <location>
        <begin position="363"/>
        <end position="384"/>
    </location>
</feature>
<protein>
    <submittedName>
        <fullName evidence="2">ABC-2 type transport system permease protein</fullName>
    </submittedName>
</protein>
<feature type="transmembrane region" description="Helical" evidence="1">
    <location>
        <begin position="111"/>
        <end position="136"/>
    </location>
</feature>
<dbReference type="AlphaFoldDB" id="A0A1M6H0E2"/>
<feature type="transmembrane region" description="Helical" evidence="1">
    <location>
        <begin position="180"/>
        <end position="208"/>
    </location>
</feature>
<feature type="transmembrane region" description="Helical" evidence="1">
    <location>
        <begin position="258"/>
        <end position="276"/>
    </location>
</feature>
<organism evidence="2 3">
    <name type="scientific">Pseudobutyrivibrio xylanivorans DSM 14809</name>
    <dbReference type="NCBI Taxonomy" id="1123012"/>
    <lineage>
        <taxon>Bacteria</taxon>
        <taxon>Bacillati</taxon>
        <taxon>Bacillota</taxon>
        <taxon>Clostridia</taxon>
        <taxon>Lachnospirales</taxon>
        <taxon>Lachnospiraceae</taxon>
        <taxon>Pseudobutyrivibrio</taxon>
    </lineage>
</organism>
<accession>A0A1M6H0E2</accession>
<dbReference type="EMBL" id="FQYQ01000011">
    <property type="protein sequence ID" value="SHJ15633.1"/>
    <property type="molecule type" value="Genomic_DNA"/>
</dbReference>
<sequence length="696" mass="80172">MQSKTSFFNMALFKKNISRTWIAGLLYFVLLLLMLPVFFVINTANINGDDWYTRLGYTMEMRLYEHMSSIPTTFLAIIISIIVTGITFWYLFNRRDNYMMHSFPVSRRSLFFTGILSSLTVSLLPVVLVSVIMTIAAAARGCDGLACIWYWALIVAVSTLLFTAIAIFSLMISGQIITGIIFYFIFNFLYLMMEIAFRLTASILIWGLSEAMNGIQYRIWTPVLYISEKVRVVSEVVTDDNYERVINFQHSFSGSHLLAIYAVAALVITIVSYQLYRFKKLETVLDFIAVPFMKPVFSVGMSFFISMVAGAFISGMVEALTSLSYDMKYGIAIVSALILGVIIYFATQMLIEKTLRVFCAKKAFACAIYSLAALGVLLCMRLDVLGIENRVPALKDIEWAGIENEYAMVFTDEMEIEAFRQMHQNFLTDKKELRNINYNYPDVDGKTFSIRYKLKNGDIIIRSYPVINTEASVVSSEYVAATQPILDFINNPGRIKEHIIGNIWNDCEIKSMEFSTIVDAQENNDYYMEYNEFDELSTSEKKAKYKRVYEAFLKDIEAGKVFQQDFAGYEYRYEENQKEILYNTFDFVIRNPDVDYFSDQETFYDSPNGFYRENLHEQDIYANLTINCTNTLKALKDEGFYNDENELMTNYEFSKKYENYGYDSEAIEPEAIDAERAEYIFEDPDGDLDPLEAVMN</sequence>
<dbReference type="STRING" id="185007.SAMN02910350_01444"/>
<name>A0A1M6H0E2_PSEXY</name>
<feature type="transmembrane region" description="Helical" evidence="1">
    <location>
        <begin position="296"/>
        <end position="317"/>
    </location>
</feature>
<dbReference type="RefSeq" id="WP_072916736.1">
    <property type="nucleotide sequence ID" value="NZ_FQYQ01000011.1"/>
</dbReference>
<keyword evidence="1" id="KW-1133">Transmembrane helix</keyword>